<dbReference type="InterPro" id="IPR052053">
    <property type="entry name" value="IM_YidH-like"/>
</dbReference>
<evidence type="ECO:0000313" key="8">
    <source>
        <dbReference type="EMBL" id="KHF42470.1"/>
    </source>
</evidence>
<accession>A0A837D475</accession>
<dbReference type="OMA" id="HWERNER"/>
<name>A0A837D475_9PSEU</name>
<keyword evidence="2" id="KW-1003">Cell membrane</keyword>
<protein>
    <submittedName>
        <fullName evidence="8">Membrane protein</fullName>
    </submittedName>
</protein>
<dbReference type="PANTHER" id="PTHR34187:SF2">
    <property type="entry name" value="DUF202 DOMAIN-CONTAINING PROTEIN"/>
    <property type="match status" value="1"/>
</dbReference>
<evidence type="ECO:0000256" key="6">
    <source>
        <dbReference type="SAM" id="Phobius"/>
    </source>
</evidence>
<evidence type="ECO:0000256" key="1">
    <source>
        <dbReference type="ARBA" id="ARBA00004651"/>
    </source>
</evidence>
<evidence type="ECO:0000259" key="7">
    <source>
        <dbReference type="Pfam" id="PF02656"/>
    </source>
</evidence>
<evidence type="ECO:0000256" key="5">
    <source>
        <dbReference type="ARBA" id="ARBA00023136"/>
    </source>
</evidence>
<dbReference type="AlphaFoldDB" id="A0A837D475"/>
<dbReference type="PANTHER" id="PTHR34187">
    <property type="entry name" value="FGR18P"/>
    <property type="match status" value="1"/>
</dbReference>
<organism evidence="8 9">
    <name type="scientific">Saccharomonospora viridis</name>
    <dbReference type="NCBI Taxonomy" id="1852"/>
    <lineage>
        <taxon>Bacteria</taxon>
        <taxon>Bacillati</taxon>
        <taxon>Actinomycetota</taxon>
        <taxon>Actinomycetes</taxon>
        <taxon>Pseudonocardiales</taxon>
        <taxon>Pseudonocardiaceae</taxon>
        <taxon>Saccharomonospora</taxon>
    </lineage>
</organism>
<dbReference type="GO" id="GO:0005886">
    <property type="term" value="C:plasma membrane"/>
    <property type="evidence" value="ECO:0007669"/>
    <property type="project" value="UniProtKB-SubCell"/>
</dbReference>
<reference evidence="8 9" key="1">
    <citation type="submission" date="2014-10" db="EMBL/GenBank/DDBJ databases">
        <title>Genome sequence of Micropolyspora internatus JCM3315.</title>
        <authorList>
            <person name="Shin S.-K."/>
            <person name="Yi H."/>
        </authorList>
    </citation>
    <scope>NUCLEOTIDE SEQUENCE [LARGE SCALE GENOMIC DNA]</scope>
    <source>
        <strain evidence="8 9">JCM 3315</strain>
    </source>
</reference>
<evidence type="ECO:0000256" key="2">
    <source>
        <dbReference type="ARBA" id="ARBA00022475"/>
    </source>
</evidence>
<dbReference type="Proteomes" id="UP000030848">
    <property type="component" value="Unassembled WGS sequence"/>
</dbReference>
<dbReference type="Pfam" id="PF02656">
    <property type="entry name" value="DUF202"/>
    <property type="match status" value="1"/>
</dbReference>
<gene>
    <name evidence="8" type="ORF">MINT15_26720</name>
</gene>
<dbReference type="EMBL" id="JRZE01000006">
    <property type="protein sequence ID" value="KHF42470.1"/>
    <property type="molecule type" value="Genomic_DNA"/>
</dbReference>
<feature type="domain" description="DUF202" evidence="7">
    <location>
        <begin position="16"/>
        <end position="83"/>
    </location>
</feature>
<evidence type="ECO:0000256" key="3">
    <source>
        <dbReference type="ARBA" id="ARBA00022692"/>
    </source>
</evidence>
<comment type="caution">
    <text evidence="8">The sequence shown here is derived from an EMBL/GenBank/DDBJ whole genome shotgun (WGS) entry which is preliminary data.</text>
</comment>
<evidence type="ECO:0000313" key="9">
    <source>
        <dbReference type="Proteomes" id="UP000030848"/>
    </source>
</evidence>
<feature type="transmembrane region" description="Helical" evidence="6">
    <location>
        <begin position="95"/>
        <end position="115"/>
    </location>
</feature>
<feature type="transmembrane region" description="Helical" evidence="6">
    <location>
        <begin position="25"/>
        <end position="46"/>
    </location>
</feature>
<dbReference type="OrthoDB" id="582337at2"/>
<sequence>MTNRRDEDEEVEPDYRFTLANERTFLAWTRTSFGLIAGGVAVHQLLPRFATANARTTLAALCIGLAAVLAASAYIHWWRVQKAMRRGEPLPRNPMLLVVSVTVLAITGYAAVLVMSG</sequence>
<dbReference type="InterPro" id="IPR003807">
    <property type="entry name" value="DUF202"/>
</dbReference>
<keyword evidence="3 6" id="KW-0812">Transmembrane</keyword>
<dbReference type="RefSeq" id="WP_015785651.1">
    <property type="nucleotide sequence ID" value="NZ_FOWS01000001.1"/>
</dbReference>
<comment type="subcellular location">
    <subcellularLocation>
        <location evidence="1">Cell membrane</location>
        <topology evidence="1">Multi-pass membrane protein</topology>
    </subcellularLocation>
</comment>
<proteinExistence type="predicted"/>
<keyword evidence="4 6" id="KW-1133">Transmembrane helix</keyword>
<feature type="transmembrane region" description="Helical" evidence="6">
    <location>
        <begin position="58"/>
        <end position="75"/>
    </location>
</feature>
<evidence type="ECO:0000256" key="4">
    <source>
        <dbReference type="ARBA" id="ARBA00022989"/>
    </source>
</evidence>
<keyword evidence="5 6" id="KW-0472">Membrane</keyword>